<protein>
    <submittedName>
        <fullName evidence="1">Uncharacterized protein</fullName>
    </submittedName>
</protein>
<accession>A0ACB9JYX3</accession>
<keyword evidence="2" id="KW-1185">Reference proteome</keyword>
<comment type="caution">
    <text evidence="1">The sequence shown here is derived from an EMBL/GenBank/DDBJ whole genome shotgun (WGS) entry which is preliminary data.</text>
</comment>
<organism evidence="1 2">
    <name type="scientific">Smallanthus sonchifolius</name>
    <dbReference type="NCBI Taxonomy" id="185202"/>
    <lineage>
        <taxon>Eukaryota</taxon>
        <taxon>Viridiplantae</taxon>
        <taxon>Streptophyta</taxon>
        <taxon>Embryophyta</taxon>
        <taxon>Tracheophyta</taxon>
        <taxon>Spermatophyta</taxon>
        <taxon>Magnoliopsida</taxon>
        <taxon>eudicotyledons</taxon>
        <taxon>Gunneridae</taxon>
        <taxon>Pentapetalae</taxon>
        <taxon>asterids</taxon>
        <taxon>campanulids</taxon>
        <taxon>Asterales</taxon>
        <taxon>Asteraceae</taxon>
        <taxon>Asteroideae</taxon>
        <taxon>Heliantheae alliance</taxon>
        <taxon>Millerieae</taxon>
        <taxon>Smallanthus</taxon>
    </lineage>
</organism>
<sequence length="291" mass="34086">MKSGNRTGIVGSELDGLRNKKWKRELMLDGSHNHDPSQHVEAHSFARKLSQSEQVLVAKLYSQNMLPHNILVTIKEQNPESRSIKKDIYNVIQKIKNEMRVGETPMQVLEHLLFSKEYVYYTREDPATNVVKEVFFVHPKSYEMWRAFPHVLMIDVTYKTNMYRLPFVQVVGVTSTHQVFCVAHAFVSKEQKENFVCVLLKIKGMLQKCMEPRVIVTDRDKALMNACDKIFSDTSKYICRWHIHENISKHCKASLTDEGWANFKYSWSVLCEFPTPDVYQYNFNPLYERLV</sequence>
<reference evidence="2" key="1">
    <citation type="journal article" date="2022" name="Mol. Ecol. Resour.">
        <title>The genomes of chicory, endive, great burdock and yacon provide insights into Asteraceae palaeo-polyploidization history and plant inulin production.</title>
        <authorList>
            <person name="Fan W."/>
            <person name="Wang S."/>
            <person name="Wang H."/>
            <person name="Wang A."/>
            <person name="Jiang F."/>
            <person name="Liu H."/>
            <person name="Zhao H."/>
            <person name="Xu D."/>
            <person name="Zhang Y."/>
        </authorList>
    </citation>
    <scope>NUCLEOTIDE SEQUENCE [LARGE SCALE GENOMIC DNA]</scope>
    <source>
        <strain evidence="2">cv. Yunnan</strain>
    </source>
</reference>
<proteinExistence type="predicted"/>
<evidence type="ECO:0000313" key="1">
    <source>
        <dbReference type="EMBL" id="KAI3825256.1"/>
    </source>
</evidence>
<reference evidence="1 2" key="2">
    <citation type="journal article" date="2022" name="Mol. Ecol. Resour.">
        <title>The genomes of chicory, endive, great burdock and yacon provide insights into Asteraceae paleo-polyploidization history and plant inulin production.</title>
        <authorList>
            <person name="Fan W."/>
            <person name="Wang S."/>
            <person name="Wang H."/>
            <person name="Wang A."/>
            <person name="Jiang F."/>
            <person name="Liu H."/>
            <person name="Zhao H."/>
            <person name="Xu D."/>
            <person name="Zhang Y."/>
        </authorList>
    </citation>
    <scope>NUCLEOTIDE SEQUENCE [LARGE SCALE GENOMIC DNA]</scope>
    <source>
        <strain evidence="2">cv. Yunnan</strain>
        <tissue evidence="1">Leaves</tissue>
    </source>
</reference>
<name>A0ACB9JYX3_9ASTR</name>
<dbReference type="EMBL" id="CM042019">
    <property type="protein sequence ID" value="KAI3825256.1"/>
    <property type="molecule type" value="Genomic_DNA"/>
</dbReference>
<gene>
    <name evidence="1" type="ORF">L1987_06737</name>
</gene>
<dbReference type="Proteomes" id="UP001056120">
    <property type="component" value="Linkage Group LG02"/>
</dbReference>
<evidence type="ECO:0000313" key="2">
    <source>
        <dbReference type="Proteomes" id="UP001056120"/>
    </source>
</evidence>